<keyword evidence="4 8" id="KW-0805">Transcription regulation</keyword>
<dbReference type="Gramene" id="Kaladp0062s0073.1.v1.1">
    <property type="protein sequence ID" value="Kaladp0062s0073.1.v1.1"/>
    <property type="gene ID" value="Kaladp0062s0073.v1.1"/>
</dbReference>
<evidence type="ECO:0000256" key="4">
    <source>
        <dbReference type="ARBA" id="ARBA00023015"/>
    </source>
</evidence>
<evidence type="ECO:0000256" key="3">
    <source>
        <dbReference type="ARBA" id="ARBA00022491"/>
    </source>
</evidence>
<comment type="function">
    <text evidence="8">Aux/IAA proteins are short-lived transcriptional factors that function as repressors of early auxin response genes at low auxin concentrations.</text>
</comment>
<reference evidence="11" key="1">
    <citation type="submission" date="2021-01" db="UniProtKB">
        <authorList>
            <consortium name="EnsemblPlants"/>
        </authorList>
    </citation>
    <scope>IDENTIFICATION</scope>
</reference>
<dbReference type="InterPro" id="IPR003311">
    <property type="entry name" value="AUX_IAA"/>
</dbReference>
<keyword evidence="5 8" id="KW-0804">Transcription</keyword>
<dbReference type="GO" id="GO:0009734">
    <property type="term" value="P:auxin-activated signaling pathway"/>
    <property type="evidence" value="ECO:0007669"/>
    <property type="project" value="UniProtKB-UniRule"/>
</dbReference>
<dbReference type="FunFam" id="3.10.20.90:FF:000078">
    <property type="entry name" value="Auxin-responsive protein"/>
    <property type="match status" value="1"/>
</dbReference>
<dbReference type="Gene3D" id="3.10.20.90">
    <property type="entry name" value="Phosphatidylinositol 3-kinase Catalytic Subunit, Chain A, domain 1"/>
    <property type="match status" value="1"/>
</dbReference>
<feature type="domain" description="PB1" evidence="10">
    <location>
        <begin position="121"/>
        <end position="221"/>
    </location>
</feature>
<evidence type="ECO:0000313" key="11">
    <source>
        <dbReference type="EnsemblPlants" id="Kaladp0062s0073.1.v1.1"/>
    </source>
</evidence>
<sequence>MDHESTMKETELCLGLGLPGNRSSLNKLLLSSAPPAAAVGSGTKRVFSETHDGGCLDDFKLNLPPPAPSQLLSPSTKPPPPKAQVVGWPPVRAHRQNVMKTHKNGAPPVTAPAEDQPSFGGAFVKVSIDGAPYLRKVDLSMYKSYQDLSHALAKLFTSFTKGNGGEDGMIDFMNESKLKDALNSSDYAKTYQDKDGDWMLVGDVPWELFVNSCKRLRIMKTC</sequence>
<keyword evidence="6 8" id="KW-0539">Nucleus</keyword>
<dbReference type="PROSITE" id="PS51745">
    <property type="entry name" value="PB1"/>
    <property type="match status" value="1"/>
</dbReference>
<evidence type="ECO:0000256" key="9">
    <source>
        <dbReference type="SAM" id="MobiDB-lite"/>
    </source>
</evidence>
<dbReference type="PANTHER" id="PTHR31734:SF260">
    <property type="entry name" value="AUXIN-RESPONSIVE PROTEIN IAA14"/>
    <property type="match status" value="1"/>
</dbReference>
<feature type="region of interest" description="Disordered" evidence="9">
    <location>
        <begin position="61"/>
        <end position="86"/>
    </location>
</feature>
<evidence type="ECO:0000256" key="2">
    <source>
        <dbReference type="ARBA" id="ARBA00006728"/>
    </source>
</evidence>
<evidence type="ECO:0000313" key="12">
    <source>
        <dbReference type="Proteomes" id="UP000594263"/>
    </source>
</evidence>
<dbReference type="PANTHER" id="PTHR31734">
    <property type="entry name" value="AUXIN-RESPONSIVE PROTEIN IAA17"/>
    <property type="match status" value="1"/>
</dbReference>
<dbReference type="SUPFAM" id="SSF54277">
    <property type="entry name" value="CAD &amp; PB1 domains"/>
    <property type="match status" value="1"/>
</dbReference>
<dbReference type="InterPro" id="IPR053793">
    <property type="entry name" value="PB1-like"/>
</dbReference>
<evidence type="ECO:0000256" key="1">
    <source>
        <dbReference type="ARBA" id="ARBA00004123"/>
    </source>
</evidence>
<protein>
    <recommendedName>
        <fullName evidence="8">Auxin-responsive protein</fullName>
    </recommendedName>
</protein>
<proteinExistence type="inferred from homology"/>
<dbReference type="EnsemblPlants" id="Kaladp0062s0073.1.v1.1">
    <property type="protein sequence ID" value="Kaladp0062s0073.1.v1.1"/>
    <property type="gene ID" value="Kaladp0062s0073.v1.1"/>
</dbReference>
<organism evidence="11 12">
    <name type="scientific">Kalanchoe fedtschenkoi</name>
    <name type="common">Lavender scallops</name>
    <name type="synonym">South American air plant</name>
    <dbReference type="NCBI Taxonomy" id="63787"/>
    <lineage>
        <taxon>Eukaryota</taxon>
        <taxon>Viridiplantae</taxon>
        <taxon>Streptophyta</taxon>
        <taxon>Embryophyta</taxon>
        <taxon>Tracheophyta</taxon>
        <taxon>Spermatophyta</taxon>
        <taxon>Magnoliopsida</taxon>
        <taxon>eudicotyledons</taxon>
        <taxon>Gunneridae</taxon>
        <taxon>Pentapetalae</taxon>
        <taxon>Saxifragales</taxon>
        <taxon>Crassulaceae</taxon>
        <taxon>Kalanchoe</taxon>
    </lineage>
</organism>
<evidence type="ECO:0000259" key="10">
    <source>
        <dbReference type="PROSITE" id="PS51745"/>
    </source>
</evidence>
<evidence type="ECO:0000256" key="7">
    <source>
        <dbReference type="ARBA" id="ARBA00023294"/>
    </source>
</evidence>
<evidence type="ECO:0000256" key="8">
    <source>
        <dbReference type="RuleBase" id="RU004549"/>
    </source>
</evidence>
<dbReference type="InterPro" id="IPR033389">
    <property type="entry name" value="AUX/IAA_dom"/>
</dbReference>
<dbReference type="GO" id="GO:0005634">
    <property type="term" value="C:nucleus"/>
    <property type="evidence" value="ECO:0007669"/>
    <property type="project" value="UniProtKB-SubCell"/>
</dbReference>
<dbReference type="Pfam" id="PF02309">
    <property type="entry name" value="AUX_IAA"/>
    <property type="match status" value="1"/>
</dbReference>
<name>A0A7N0UDJ5_KALFE</name>
<evidence type="ECO:0000256" key="6">
    <source>
        <dbReference type="ARBA" id="ARBA00023242"/>
    </source>
</evidence>
<keyword evidence="7 8" id="KW-0927">Auxin signaling pathway</keyword>
<dbReference type="GO" id="GO:0006355">
    <property type="term" value="P:regulation of DNA-templated transcription"/>
    <property type="evidence" value="ECO:0007669"/>
    <property type="project" value="InterPro"/>
</dbReference>
<dbReference type="AlphaFoldDB" id="A0A7N0UDJ5"/>
<dbReference type="Proteomes" id="UP000594263">
    <property type="component" value="Unplaced"/>
</dbReference>
<comment type="subunit">
    <text evidence="8">Homodimers and heterodimers.</text>
</comment>
<comment type="similarity">
    <text evidence="2 8">Belongs to the Aux/IAA family.</text>
</comment>
<comment type="subcellular location">
    <subcellularLocation>
        <location evidence="1 8">Nucleus</location>
    </subcellularLocation>
</comment>
<keyword evidence="12" id="KW-1185">Reference proteome</keyword>
<evidence type="ECO:0000256" key="5">
    <source>
        <dbReference type="ARBA" id="ARBA00023163"/>
    </source>
</evidence>
<accession>A0A7N0UDJ5</accession>
<keyword evidence="3 8" id="KW-0678">Repressor</keyword>